<evidence type="ECO:0000256" key="9">
    <source>
        <dbReference type="ARBA" id="ARBA00048988"/>
    </source>
</evidence>
<dbReference type="GO" id="GO:0043138">
    <property type="term" value="F:3'-5' DNA helicase activity"/>
    <property type="evidence" value="ECO:0007669"/>
    <property type="project" value="UniProtKB-EC"/>
</dbReference>
<dbReference type="GO" id="GO:0003677">
    <property type="term" value="F:DNA binding"/>
    <property type="evidence" value="ECO:0007669"/>
    <property type="project" value="UniProtKB-KW"/>
</dbReference>
<evidence type="ECO:0000256" key="1">
    <source>
        <dbReference type="ARBA" id="ARBA00009922"/>
    </source>
</evidence>
<proteinExistence type="inferred from homology"/>
<evidence type="ECO:0000259" key="11">
    <source>
        <dbReference type="PROSITE" id="PS51198"/>
    </source>
</evidence>
<dbReference type="GO" id="GO:0005524">
    <property type="term" value="F:ATP binding"/>
    <property type="evidence" value="ECO:0007669"/>
    <property type="project" value="UniProtKB-UniRule"/>
</dbReference>
<dbReference type="Pfam" id="PF13361">
    <property type="entry name" value="UvrD_C"/>
    <property type="match status" value="1"/>
</dbReference>
<evidence type="ECO:0000256" key="5">
    <source>
        <dbReference type="ARBA" id="ARBA00022840"/>
    </source>
</evidence>
<dbReference type="GO" id="GO:0000725">
    <property type="term" value="P:recombinational repair"/>
    <property type="evidence" value="ECO:0007669"/>
    <property type="project" value="TreeGrafter"/>
</dbReference>
<dbReference type="InterPro" id="IPR014017">
    <property type="entry name" value="DNA_helicase_UvrD-like_C"/>
</dbReference>
<evidence type="ECO:0000256" key="7">
    <source>
        <dbReference type="ARBA" id="ARBA00034617"/>
    </source>
</evidence>
<keyword evidence="4 10" id="KW-0347">Helicase</keyword>
<dbReference type="RefSeq" id="WP_046669766.1">
    <property type="nucleotide sequence ID" value="NZ_LT598670.1"/>
</dbReference>
<gene>
    <name evidence="12" type="ORF">KL86CIT2_330096</name>
    <name evidence="13" type="ORF">KM92CIT3_60096</name>
</gene>
<dbReference type="EMBL" id="FLUA01000031">
    <property type="protein sequence ID" value="SBV64053.1"/>
    <property type="molecule type" value="Genomic_DNA"/>
</dbReference>
<sequence>MNELTLKGFLSDEQIKSVLHEGNAVVMACPGSGKTRTLSYKIAYELSKSKVNRFIIALTYTNSAADEIKKRIMELGVSIDNLWIGTLHSFCLKWIIKPYSALCDETRYGFKIIDPHDSEDLKLQLCSKYSRDYFKTDFGWCEYGLREKDKHGKEVVEKYYECLRDSGFVDFEQIVYLSYKVVSNNHFVAKNLSNIFEVVMVDEYQDTQVLQYELLFSLLKVKRNSCRLFFVGDPNQAIFNSMGGVALDFDLFSSRTGVKFDLLQLKDNYRSSQQIVDYFTNFRTVAGEAFEACGEFRNYKSSITFDNSCLMEDLDSNISKFITGAIEEGISVNEICVIAPWWYHLSEITRRLMAIMPDVAFNGPGITPISHNRESLWYKFAKIALISPSPYNYRHRISTAGEIFEQLIDSGFFIDLKSCSPKLFLKHCNAVKVNEVGGVEYLSAFFEKACLYFGFDVLSSIEFADSYDAFFSSAEKRKEKLISLNLAVLTSVEHYKRMFERKKGVTVTTIHSAKGLEFDCVIAFGLLDGVMNKFGEENDHSKRLLYVLSSRARKKLHLISEGDRRYSRGVYSVNKVLGSVNYDYTAS</sequence>
<dbReference type="AlphaFoldDB" id="A0A212IDV2"/>
<organism evidence="13">
    <name type="scientific">uncultured Citrobacter sp</name>
    <dbReference type="NCBI Taxonomy" id="200446"/>
    <lineage>
        <taxon>Bacteria</taxon>
        <taxon>Pseudomonadati</taxon>
        <taxon>Pseudomonadota</taxon>
        <taxon>Gammaproteobacteria</taxon>
        <taxon>Enterobacterales</taxon>
        <taxon>Enterobacteriaceae</taxon>
        <taxon>Citrobacter</taxon>
        <taxon>environmental samples</taxon>
    </lineage>
</organism>
<dbReference type="Gene3D" id="3.40.50.300">
    <property type="entry name" value="P-loop containing nucleotide triphosphate hydrolases"/>
    <property type="match status" value="2"/>
</dbReference>
<comment type="catalytic activity">
    <reaction evidence="9">
        <text>ATP + H2O = ADP + phosphate + H(+)</text>
        <dbReference type="Rhea" id="RHEA:13065"/>
        <dbReference type="ChEBI" id="CHEBI:15377"/>
        <dbReference type="ChEBI" id="CHEBI:15378"/>
        <dbReference type="ChEBI" id="CHEBI:30616"/>
        <dbReference type="ChEBI" id="CHEBI:43474"/>
        <dbReference type="ChEBI" id="CHEBI:456216"/>
        <dbReference type="EC" id="5.6.2.4"/>
    </reaction>
</comment>
<accession>A0A212IDV2</accession>
<evidence type="ECO:0000313" key="12">
    <source>
        <dbReference type="EMBL" id="SBV64053.1"/>
    </source>
</evidence>
<keyword evidence="2 10" id="KW-0547">Nucleotide-binding</keyword>
<evidence type="ECO:0000256" key="8">
    <source>
        <dbReference type="ARBA" id="ARBA00034808"/>
    </source>
</evidence>
<dbReference type="EMBL" id="FLUB01000018">
    <property type="protein sequence ID" value="SBV64978.1"/>
    <property type="molecule type" value="Genomic_DNA"/>
</dbReference>
<dbReference type="InterPro" id="IPR027417">
    <property type="entry name" value="P-loop_NTPase"/>
</dbReference>
<dbReference type="InterPro" id="IPR000212">
    <property type="entry name" value="DNA_helicase_UvrD/REP"/>
</dbReference>
<dbReference type="Pfam" id="PF00580">
    <property type="entry name" value="UvrD-helicase"/>
    <property type="match status" value="1"/>
</dbReference>
<dbReference type="SUPFAM" id="SSF52540">
    <property type="entry name" value="P-loop containing nucleoside triphosphate hydrolases"/>
    <property type="match status" value="1"/>
</dbReference>
<evidence type="ECO:0000256" key="6">
    <source>
        <dbReference type="ARBA" id="ARBA00023235"/>
    </source>
</evidence>
<reference evidence="13" key="1">
    <citation type="submission" date="2016-04" db="EMBL/GenBank/DDBJ databases">
        <authorList>
            <person name="Evans L.H."/>
            <person name="Alamgir A."/>
            <person name="Owens N."/>
            <person name="Weber N.D."/>
            <person name="Virtaneva K."/>
            <person name="Barbian K."/>
            <person name="Babar A."/>
            <person name="Rosenke K."/>
        </authorList>
    </citation>
    <scope>NUCLEOTIDE SEQUENCE</scope>
    <source>
        <strain evidence="12">86-2</strain>
        <strain evidence="13">92-3</strain>
    </source>
</reference>
<dbReference type="InterPro" id="IPR013986">
    <property type="entry name" value="DExx_box_DNA_helicase_dom_sf"/>
</dbReference>
<dbReference type="Gene3D" id="1.10.10.160">
    <property type="match status" value="1"/>
</dbReference>
<comment type="similarity">
    <text evidence="1">Belongs to the helicase family. UvrD subfamily.</text>
</comment>
<evidence type="ECO:0000256" key="4">
    <source>
        <dbReference type="ARBA" id="ARBA00022806"/>
    </source>
</evidence>
<keyword evidence="5 10" id="KW-0067">ATP-binding</keyword>
<evidence type="ECO:0000256" key="10">
    <source>
        <dbReference type="PROSITE-ProRule" id="PRU00560"/>
    </source>
</evidence>
<name>A0A212IDV2_9ENTR</name>
<dbReference type="EC" id="5.6.2.4" evidence="8"/>
<dbReference type="CDD" id="cd17932">
    <property type="entry name" value="DEXQc_UvrD"/>
    <property type="match status" value="1"/>
</dbReference>
<protein>
    <recommendedName>
        <fullName evidence="8">DNA 3'-5' helicase</fullName>
        <ecNumber evidence="8">5.6.2.4</ecNumber>
    </recommendedName>
</protein>
<evidence type="ECO:0000256" key="2">
    <source>
        <dbReference type="ARBA" id="ARBA00022741"/>
    </source>
</evidence>
<keyword evidence="3 10" id="KW-0378">Hydrolase</keyword>
<dbReference type="InterPro" id="IPR014016">
    <property type="entry name" value="UvrD-like_ATP-bd"/>
</dbReference>
<evidence type="ECO:0000256" key="3">
    <source>
        <dbReference type="ARBA" id="ARBA00022801"/>
    </source>
</evidence>
<keyword evidence="6" id="KW-0413">Isomerase</keyword>
<feature type="binding site" evidence="10">
    <location>
        <begin position="28"/>
        <end position="35"/>
    </location>
    <ligand>
        <name>ATP</name>
        <dbReference type="ChEBI" id="CHEBI:30616"/>
    </ligand>
</feature>
<comment type="catalytic activity">
    <reaction evidence="7">
        <text>Couples ATP hydrolysis with the unwinding of duplex DNA by translocating in the 3'-5' direction.</text>
        <dbReference type="EC" id="5.6.2.4"/>
    </reaction>
</comment>
<dbReference type="PROSITE" id="PS51198">
    <property type="entry name" value="UVRD_HELICASE_ATP_BIND"/>
    <property type="match status" value="1"/>
</dbReference>
<feature type="domain" description="UvrD-like helicase ATP-binding" evidence="11">
    <location>
        <begin position="7"/>
        <end position="272"/>
    </location>
</feature>
<dbReference type="PANTHER" id="PTHR11070">
    <property type="entry name" value="UVRD / RECB / PCRA DNA HELICASE FAMILY MEMBER"/>
    <property type="match status" value="1"/>
</dbReference>
<evidence type="ECO:0000313" key="13">
    <source>
        <dbReference type="EMBL" id="SBV64978.1"/>
    </source>
</evidence>
<dbReference type="GO" id="GO:0016787">
    <property type="term" value="F:hydrolase activity"/>
    <property type="evidence" value="ECO:0007669"/>
    <property type="project" value="UniProtKB-UniRule"/>
</dbReference>